<evidence type="ECO:0000313" key="1">
    <source>
        <dbReference type="EMBL" id="GLK65494.1"/>
    </source>
</evidence>
<dbReference type="EMBL" id="BSFH01000089">
    <property type="protein sequence ID" value="GLK65494.1"/>
    <property type="molecule type" value="Genomic_DNA"/>
</dbReference>
<reference evidence="1" key="2">
    <citation type="submission" date="2023-01" db="EMBL/GenBank/DDBJ databases">
        <authorList>
            <person name="Sun Q."/>
            <person name="Evtushenko L."/>
        </authorList>
    </citation>
    <scope>NUCLEOTIDE SEQUENCE</scope>
    <source>
        <strain evidence="1">VKM B-2222</strain>
    </source>
</reference>
<name>A0AAD3P1M4_9RHOB</name>
<sequence length="233" mass="25835">MNDQMAAYLRNLCNIFDIPVSSTSVNPDIAVHVLSKMYLVPTIKSEDERTRVLNEIRANLAGIYDPYSVFAFKTAQLASMMIILPHWYDHTNEDTDVLVEQYRSISFATRSLGVIAVGTGGGAVVAGVVETSKTGSPVEGLKKTAGRLAGRGPAGEELQRRMGLKFGARFAARASGVLAVGSTVLYHRGIERMEEIKAVLMHRYQSGQMTDDQFRRVFSEIPNPEDIQKYWEM</sequence>
<reference evidence="1" key="1">
    <citation type="journal article" date="2014" name="Int. J. Syst. Evol. Microbiol.">
        <title>Complete genome sequence of Corynebacterium casei LMG S-19264T (=DSM 44701T), isolated from a smear-ripened cheese.</title>
        <authorList>
            <consortium name="US DOE Joint Genome Institute (JGI-PGF)"/>
            <person name="Walter F."/>
            <person name="Albersmeier A."/>
            <person name="Kalinowski J."/>
            <person name="Ruckert C."/>
        </authorList>
    </citation>
    <scope>NUCLEOTIDE SEQUENCE</scope>
    <source>
        <strain evidence="1">VKM B-2222</strain>
    </source>
</reference>
<proteinExistence type="predicted"/>
<dbReference type="RefSeq" id="WP_271180113.1">
    <property type="nucleotide sequence ID" value="NZ_BSFH01000089.1"/>
</dbReference>
<protein>
    <submittedName>
        <fullName evidence="1">Uncharacterized protein</fullName>
    </submittedName>
</protein>
<comment type="caution">
    <text evidence="1">The sequence shown here is derived from an EMBL/GenBank/DDBJ whole genome shotgun (WGS) entry which is preliminary data.</text>
</comment>
<dbReference type="AlphaFoldDB" id="A0AAD3P1M4"/>
<keyword evidence="2" id="KW-1185">Reference proteome</keyword>
<organism evidence="1 2">
    <name type="scientific">Paracoccus kondratievae</name>
    <dbReference type="NCBI Taxonomy" id="135740"/>
    <lineage>
        <taxon>Bacteria</taxon>
        <taxon>Pseudomonadati</taxon>
        <taxon>Pseudomonadota</taxon>
        <taxon>Alphaproteobacteria</taxon>
        <taxon>Rhodobacterales</taxon>
        <taxon>Paracoccaceae</taxon>
        <taxon>Paracoccus</taxon>
    </lineage>
</organism>
<dbReference type="Proteomes" id="UP001143349">
    <property type="component" value="Unassembled WGS sequence"/>
</dbReference>
<accession>A0AAD3P1M4</accession>
<evidence type="ECO:0000313" key="2">
    <source>
        <dbReference type="Proteomes" id="UP001143349"/>
    </source>
</evidence>
<gene>
    <name evidence="1" type="ORF">GCM10017635_29690</name>
</gene>